<protein>
    <recommendedName>
        <fullName evidence="3">Tyr recombinase domain-containing protein</fullName>
    </recommendedName>
</protein>
<dbReference type="Gene3D" id="1.10.150.130">
    <property type="match status" value="1"/>
</dbReference>
<sequence>MAKPGMGETLHLSPDHPDGREIIRRAFISRGTPEEVIPVLLASLSETSIRQYSQCLKKWWSFCIEYSYNPFEYNITRILEYFTKIQKSKLSFSSLNTHRAALSLIFETNKNENADILKRFFKGAYNLNPPQPKYETTWDPEIVLKYIETLYPLENLTLETLSYKLVTLIALISASRMQTISKITIANIAATEKGIEIRVPERIKTSGPKKFQPILIFPEFKERPSLCIVKTLKYYMQRTQELRLHTEDKLLLTWKKPHHGASSETLSRWVKNTLAKSGIDISRFSSHSTRHASTSAALRAGVNIEVIRATAEPAGRKNQMPSQSFITDL</sequence>
<dbReference type="PANTHER" id="PTHR35617:SF3">
    <property type="entry name" value="CORE-BINDING (CB) DOMAIN-CONTAINING PROTEIN"/>
    <property type="match status" value="1"/>
</dbReference>
<dbReference type="Gene3D" id="1.10.443.10">
    <property type="entry name" value="Intergrase catalytic core"/>
    <property type="match status" value="1"/>
</dbReference>
<reference evidence="4" key="1">
    <citation type="journal article" date="2023" name="Insect Mol. Biol.">
        <title>Genome sequencing provides insights into the evolution of gene families encoding plant cell wall-degrading enzymes in longhorned beetles.</title>
        <authorList>
            <person name="Shin N.R."/>
            <person name="Okamura Y."/>
            <person name="Kirsch R."/>
            <person name="Pauchet Y."/>
        </authorList>
    </citation>
    <scope>NUCLEOTIDE SEQUENCE</scope>
    <source>
        <strain evidence="4">MMC_N1</strain>
    </source>
</reference>
<keyword evidence="2" id="KW-0233">DNA recombination</keyword>
<name>A0ABQ9IWD3_9CUCU</name>
<feature type="domain" description="Tyr recombinase" evidence="3">
    <location>
        <begin position="130"/>
        <end position="329"/>
    </location>
</feature>
<dbReference type="Pfam" id="PF00589">
    <property type="entry name" value="Phage_integrase"/>
    <property type="match status" value="1"/>
</dbReference>
<keyword evidence="1" id="KW-0238">DNA-binding</keyword>
<dbReference type="Proteomes" id="UP001162164">
    <property type="component" value="Unassembled WGS sequence"/>
</dbReference>
<dbReference type="InterPro" id="IPR002104">
    <property type="entry name" value="Integrase_catalytic"/>
</dbReference>
<keyword evidence="5" id="KW-1185">Reference proteome</keyword>
<evidence type="ECO:0000256" key="1">
    <source>
        <dbReference type="ARBA" id="ARBA00023125"/>
    </source>
</evidence>
<evidence type="ECO:0000256" key="2">
    <source>
        <dbReference type="ARBA" id="ARBA00023172"/>
    </source>
</evidence>
<organism evidence="4 5">
    <name type="scientific">Molorchus minor</name>
    <dbReference type="NCBI Taxonomy" id="1323400"/>
    <lineage>
        <taxon>Eukaryota</taxon>
        <taxon>Metazoa</taxon>
        <taxon>Ecdysozoa</taxon>
        <taxon>Arthropoda</taxon>
        <taxon>Hexapoda</taxon>
        <taxon>Insecta</taxon>
        <taxon>Pterygota</taxon>
        <taxon>Neoptera</taxon>
        <taxon>Endopterygota</taxon>
        <taxon>Coleoptera</taxon>
        <taxon>Polyphaga</taxon>
        <taxon>Cucujiformia</taxon>
        <taxon>Chrysomeloidea</taxon>
        <taxon>Cerambycidae</taxon>
        <taxon>Lamiinae</taxon>
        <taxon>Monochamini</taxon>
        <taxon>Molorchus</taxon>
    </lineage>
</organism>
<dbReference type="InterPro" id="IPR010998">
    <property type="entry name" value="Integrase_recombinase_N"/>
</dbReference>
<dbReference type="EMBL" id="JAPWTJ010002150">
    <property type="protein sequence ID" value="KAJ8967699.1"/>
    <property type="molecule type" value="Genomic_DNA"/>
</dbReference>
<dbReference type="InterPro" id="IPR013762">
    <property type="entry name" value="Integrase-like_cat_sf"/>
</dbReference>
<evidence type="ECO:0000313" key="4">
    <source>
        <dbReference type="EMBL" id="KAJ8967699.1"/>
    </source>
</evidence>
<dbReference type="PROSITE" id="PS51898">
    <property type="entry name" value="TYR_RECOMBINASE"/>
    <property type="match status" value="1"/>
</dbReference>
<dbReference type="InterPro" id="IPR011010">
    <property type="entry name" value="DNA_brk_join_enz"/>
</dbReference>
<accession>A0ABQ9IWD3</accession>
<gene>
    <name evidence="4" type="ORF">NQ317_004199</name>
</gene>
<proteinExistence type="predicted"/>
<evidence type="ECO:0000313" key="5">
    <source>
        <dbReference type="Proteomes" id="UP001162164"/>
    </source>
</evidence>
<dbReference type="PANTHER" id="PTHR35617">
    <property type="entry name" value="PHAGE_INTEGRASE DOMAIN-CONTAINING PROTEIN"/>
    <property type="match status" value="1"/>
</dbReference>
<dbReference type="SUPFAM" id="SSF56349">
    <property type="entry name" value="DNA breaking-rejoining enzymes"/>
    <property type="match status" value="1"/>
</dbReference>
<comment type="caution">
    <text evidence="4">The sequence shown here is derived from an EMBL/GenBank/DDBJ whole genome shotgun (WGS) entry which is preliminary data.</text>
</comment>
<evidence type="ECO:0000259" key="3">
    <source>
        <dbReference type="PROSITE" id="PS51898"/>
    </source>
</evidence>